<feature type="domain" description="BPTI/Kunitz inhibitor" evidence="5">
    <location>
        <begin position="25"/>
        <end position="76"/>
    </location>
</feature>
<dbReference type="GO" id="GO:0005615">
    <property type="term" value="C:extracellular space"/>
    <property type="evidence" value="ECO:0007669"/>
    <property type="project" value="TreeGrafter"/>
</dbReference>
<evidence type="ECO:0000256" key="3">
    <source>
        <dbReference type="ARBA" id="ARBA00023157"/>
    </source>
</evidence>
<evidence type="ECO:0000256" key="2">
    <source>
        <dbReference type="ARBA" id="ARBA00022900"/>
    </source>
</evidence>
<dbReference type="VEuPathDB" id="VectorBase:MDOA016897"/>
<keyword evidence="2" id="KW-0722">Serine protease inhibitor</keyword>
<keyword evidence="3" id="KW-1015">Disulfide bond</keyword>
<dbReference type="PRINTS" id="PR00759">
    <property type="entry name" value="BASICPTASE"/>
</dbReference>
<feature type="signal peptide" evidence="4">
    <location>
        <begin position="1"/>
        <end position="19"/>
    </location>
</feature>
<reference evidence="8" key="2">
    <citation type="submission" date="2025-04" db="UniProtKB">
        <authorList>
            <consortium name="RefSeq"/>
        </authorList>
    </citation>
    <scope>IDENTIFICATION</scope>
    <source>
        <strain evidence="8">Aabys</strain>
    </source>
</reference>
<evidence type="ECO:0000313" key="8">
    <source>
        <dbReference type="RefSeq" id="XP_011292137.1"/>
    </source>
</evidence>
<dbReference type="InterPro" id="IPR036880">
    <property type="entry name" value="Kunitz_BPTI_sf"/>
</dbReference>
<dbReference type="KEGG" id="mde:105261756"/>
<sequence>MKLVAVLLALCLMVLSVAAAKDPACDQPPMEIGQCRATQKRFTYVAKSNECVAFNYGGCRGNDNNFATKSECEKKCKQ</sequence>
<dbReference type="SMART" id="SM00131">
    <property type="entry name" value="KU"/>
    <property type="match status" value="1"/>
</dbReference>
<organism evidence="6">
    <name type="scientific">Musca domestica</name>
    <name type="common">House fly</name>
    <dbReference type="NCBI Taxonomy" id="7370"/>
    <lineage>
        <taxon>Eukaryota</taxon>
        <taxon>Metazoa</taxon>
        <taxon>Ecdysozoa</taxon>
        <taxon>Arthropoda</taxon>
        <taxon>Hexapoda</taxon>
        <taxon>Insecta</taxon>
        <taxon>Pterygota</taxon>
        <taxon>Neoptera</taxon>
        <taxon>Endopterygota</taxon>
        <taxon>Diptera</taxon>
        <taxon>Brachycera</taxon>
        <taxon>Muscomorpha</taxon>
        <taxon>Muscoidea</taxon>
        <taxon>Muscidae</taxon>
        <taxon>Musca</taxon>
    </lineage>
</organism>
<evidence type="ECO:0000313" key="6">
    <source>
        <dbReference type="EnsemblMetazoa" id="MDOA016897-PA"/>
    </source>
</evidence>
<gene>
    <name evidence="6" type="primary">105261756</name>
    <name evidence="8" type="synonym">LOC105261756</name>
</gene>
<dbReference type="FunFam" id="4.10.410.10:FF:000020">
    <property type="entry name" value="Collagen, type VI, alpha 3"/>
    <property type="match status" value="1"/>
</dbReference>
<keyword evidence="1" id="KW-0646">Protease inhibitor</keyword>
<name>A0A1I8NL51_MUSDO</name>
<dbReference type="EnsemblMetazoa" id="MDOA016897-RA">
    <property type="protein sequence ID" value="MDOA016897-PA"/>
    <property type="gene ID" value="MDOA016897"/>
</dbReference>
<dbReference type="PROSITE" id="PS00280">
    <property type="entry name" value="BPTI_KUNITZ_1"/>
    <property type="match status" value="1"/>
</dbReference>
<dbReference type="PROSITE" id="PS50279">
    <property type="entry name" value="BPTI_KUNITZ_2"/>
    <property type="match status" value="1"/>
</dbReference>
<evidence type="ECO:0000313" key="7">
    <source>
        <dbReference type="Proteomes" id="UP001652621"/>
    </source>
</evidence>
<accession>A0A1I8NL51</accession>
<dbReference type="Pfam" id="PF00014">
    <property type="entry name" value="Kunitz_BPTI"/>
    <property type="match status" value="1"/>
</dbReference>
<reference evidence="6" key="1">
    <citation type="submission" date="2020-05" db="UniProtKB">
        <authorList>
            <consortium name="EnsemblMetazoa"/>
        </authorList>
    </citation>
    <scope>IDENTIFICATION</scope>
    <source>
        <strain evidence="6">Aabys</strain>
    </source>
</reference>
<dbReference type="OrthoDB" id="4473401at2759"/>
<dbReference type="CDD" id="cd00109">
    <property type="entry name" value="Kunitz-type"/>
    <property type="match status" value="1"/>
</dbReference>
<protein>
    <submittedName>
        <fullName evidence="8">KappaPI-actitoxin-Avd3c-like</fullName>
    </submittedName>
</protein>
<dbReference type="Gene3D" id="4.10.410.10">
    <property type="entry name" value="Pancreatic trypsin inhibitor Kunitz domain"/>
    <property type="match status" value="1"/>
</dbReference>
<keyword evidence="4" id="KW-0732">Signal</keyword>
<dbReference type="InterPro" id="IPR002223">
    <property type="entry name" value="Kunitz_BPTI"/>
</dbReference>
<keyword evidence="7" id="KW-1185">Reference proteome</keyword>
<dbReference type="SUPFAM" id="SSF57362">
    <property type="entry name" value="BPTI-like"/>
    <property type="match status" value="1"/>
</dbReference>
<dbReference type="RefSeq" id="XP_011292137.1">
    <property type="nucleotide sequence ID" value="XM_011293835.2"/>
</dbReference>
<dbReference type="AlphaFoldDB" id="A0A1I8NL51"/>
<dbReference type="Proteomes" id="UP001652621">
    <property type="component" value="Unplaced"/>
</dbReference>
<dbReference type="GeneID" id="105261756"/>
<evidence type="ECO:0000259" key="5">
    <source>
        <dbReference type="PROSITE" id="PS50279"/>
    </source>
</evidence>
<dbReference type="PANTHER" id="PTHR10083">
    <property type="entry name" value="KUNITZ-TYPE PROTEASE INHIBITOR-RELATED"/>
    <property type="match status" value="1"/>
</dbReference>
<dbReference type="InterPro" id="IPR020901">
    <property type="entry name" value="Prtase_inh_Kunz-CS"/>
</dbReference>
<evidence type="ECO:0000256" key="4">
    <source>
        <dbReference type="SAM" id="SignalP"/>
    </source>
</evidence>
<dbReference type="VEuPathDB" id="VectorBase:MDOMA2_003816"/>
<dbReference type="GO" id="GO:0004867">
    <property type="term" value="F:serine-type endopeptidase inhibitor activity"/>
    <property type="evidence" value="ECO:0007669"/>
    <property type="project" value="UniProtKB-KW"/>
</dbReference>
<proteinExistence type="predicted"/>
<dbReference type="InterPro" id="IPR050098">
    <property type="entry name" value="TFPI/VKTCI-like"/>
</dbReference>
<dbReference type="PANTHER" id="PTHR10083:SF374">
    <property type="entry name" value="BPTI_KUNITZ INHIBITOR DOMAIN-CONTAINING PROTEIN"/>
    <property type="match status" value="1"/>
</dbReference>
<evidence type="ECO:0000256" key="1">
    <source>
        <dbReference type="ARBA" id="ARBA00022690"/>
    </source>
</evidence>
<feature type="chain" id="PRO_5044561862" evidence="4">
    <location>
        <begin position="20"/>
        <end position="78"/>
    </location>
</feature>